<organism evidence="2 3">
    <name type="scientific">Riemerella anatipestifer</name>
    <name type="common">Moraxella anatipestifer</name>
    <dbReference type="NCBI Taxonomy" id="34085"/>
    <lineage>
        <taxon>Bacteria</taxon>
        <taxon>Pseudomonadati</taxon>
        <taxon>Bacteroidota</taxon>
        <taxon>Flavobacteriia</taxon>
        <taxon>Flavobacteriales</taxon>
        <taxon>Weeksellaceae</taxon>
        <taxon>Riemerella</taxon>
    </lineage>
</organism>
<accession>A0A1S7DQI0</accession>
<dbReference type="RefSeq" id="WP_079206614.1">
    <property type="nucleotide sequence ID" value="NZ_CP011859.1"/>
</dbReference>
<dbReference type="EMBL" id="CP011859">
    <property type="protein sequence ID" value="AQY21370.1"/>
    <property type="molecule type" value="Genomic_DNA"/>
</dbReference>
<name>A0A1S7DQI0_RIEAN</name>
<protein>
    <submittedName>
        <fullName evidence="2">Uncharacterized protein</fullName>
    </submittedName>
</protein>
<sequence>MQDLTGVDIDEIDNRYKEAYDERTILNRIANEKKARVIEIDDTYPTEKQDETKLLEELNSIDTHNSKIDYVEKGIAEKQELISEKEEEIKRLQAKIQELQSEIEKGNEFLSKNKKKNNKEQLQIEIAKVRENNKKYDERLQAERFNSEYQDALAKAQTQDELVKSIEQEKKEALESTNLPKGFEIKDGVLTFENYAISKDQLSSSRIYIASLKLASLQLGEVRTLHFDASYLDKNSLAEIEKWANENDLQLLIERPDFDGGEIEYKLLNQ</sequence>
<feature type="coiled-coil region" evidence="1">
    <location>
        <begin position="75"/>
        <end position="139"/>
    </location>
</feature>
<evidence type="ECO:0000313" key="3">
    <source>
        <dbReference type="Proteomes" id="UP000189883"/>
    </source>
</evidence>
<dbReference type="AlphaFoldDB" id="A0A1S7DQI0"/>
<evidence type="ECO:0000256" key="1">
    <source>
        <dbReference type="SAM" id="Coils"/>
    </source>
</evidence>
<keyword evidence="1" id="KW-0175">Coiled coil</keyword>
<evidence type="ECO:0000313" key="2">
    <source>
        <dbReference type="EMBL" id="AQY21370.1"/>
    </source>
</evidence>
<reference evidence="2 3" key="1">
    <citation type="submission" date="2015-06" db="EMBL/GenBank/DDBJ databases">
        <title>R. anatipestifer strain HXb2 is the most virulent strain so far, and the genome sequence would help us uncover the pathogenesis.</title>
        <authorList>
            <person name="Hu Q."/>
            <person name="Qi J."/>
            <person name="Bo H."/>
            <person name="Liu G."/>
            <person name="Tao M."/>
            <person name="Ding Y."/>
            <person name="Xue Y."/>
        </authorList>
    </citation>
    <scope>NUCLEOTIDE SEQUENCE [LARGE SCALE GENOMIC DNA]</scope>
    <source>
        <strain evidence="2 3">HXb2</strain>
    </source>
</reference>
<proteinExistence type="predicted"/>
<dbReference type="Proteomes" id="UP000189883">
    <property type="component" value="Chromosome"/>
</dbReference>
<gene>
    <name evidence="2" type="ORF">AB406_0411</name>
</gene>